<evidence type="ECO:0000256" key="3">
    <source>
        <dbReference type="ARBA" id="ARBA00022475"/>
    </source>
</evidence>
<dbReference type="AlphaFoldDB" id="Q8D2E0"/>
<accession>Q8D2E0</accession>
<feature type="transmembrane region" description="Helical" evidence="8">
    <location>
        <begin position="12"/>
        <end position="32"/>
    </location>
</feature>
<dbReference type="Gene3D" id="3.30.420.270">
    <property type="match status" value="1"/>
</dbReference>
<dbReference type="HOGENOM" id="CLU_085305_1_3_6"/>
<dbReference type="GO" id="GO:0022857">
    <property type="term" value="F:transmembrane transporter activity"/>
    <property type="evidence" value="ECO:0007669"/>
    <property type="project" value="InterPro"/>
</dbReference>
<evidence type="ECO:0000256" key="2">
    <source>
        <dbReference type="ARBA" id="ARBA00005811"/>
    </source>
</evidence>
<dbReference type="Proteomes" id="UP000000562">
    <property type="component" value="Chromosome"/>
</dbReference>
<reference evidence="9 10" key="1">
    <citation type="journal article" date="2002" name="Nat. Genet.">
        <title>Genome sequence of the endocellular obligate symbiont of tsetse flies, Wigglesworthia glossinidia.</title>
        <authorList>
            <person name="Akman L."/>
            <person name="Yamashita A."/>
            <person name="Watanabe H."/>
            <person name="Oshima K."/>
            <person name="Shiba T."/>
            <person name="Hattori M."/>
            <person name="Aksoy S."/>
        </authorList>
    </citation>
    <scope>NUCLEOTIDE SEQUENCE [LARGE SCALE GENOMIC DNA]</scope>
</reference>
<evidence type="ECO:0000256" key="6">
    <source>
        <dbReference type="ARBA" id="ARBA00023136"/>
    </source>
</evidence>
<dbReference type="OrthoDB" id="9798629at2"/>
<evidence type="ECO:0000256" key="7">
    <source>
        <dbReference type="RuleBase" id="RU003879"/>
    </source>
</evidence>
<evidence type="ECO:0000256" key="8">
    <source>
        <dbReference type="SAM" id="Phobius"/>
    </source>
</evidence>
<dbReference type="Pfam" id="PF02472">
    <property type="entry name" value="ExbD"/>
    <property type="match status" value="1"/>
</dbReference>
<dbReference type="PANTHER" id="PTHR30558">
    <property type="entry name" value="EXBD MEMBRANE COMPONENT OF PMF-DRIVEN MACROMOLECULE IMPORT SYSTEM"/>
    <property type="match status" value="1"/>
</dbReference>
<protein>
    <submittedName>
        <fullName evidence="9">TolR protein</fullName>
    </submittedName>
</protein>
<dbReference type="KEGG" id="wbr:tolR"/>
<evidence type="ECO:0000256" key="4">
    <source>
        <dbReference type="ARBA" id="ARBA00022692"/>
    </source>
</evidence>
<evidence type="ECO:0000256" key="5">
    <source>
        <dbReference type="ARBA" id="ARBA00022989"/>
    </source>
</evidence>
<keyword evidence="6 8" id="KW-0472">Membrane</keyword>
<evidence type="ECO:0000313" key="9">
    <source>
        <dbReference type="EMBL" id="BAC24560.1"/>
    </source>
</evidence>
<name>Q8D2E0_WIGBR</name>
<sequence>MRYKLYKNIKYEINVIPLVDILLILMLIFMVFSNQPFQKINVNLPNSNTFNNEKDKSIIIIEVLITKEFNLITNKIKKENLNFDKLKKEINNCLILNSNSSFLIGGDKNIYYEEIIKIINFLKKTGVKSIGLATKSN</sequence>
<keyword evidence="3" id="KW-1003">Cell membrane</keyword>
<dbReference type="InterPro" id="IPR003400">
    <property type="entry name" value="ExbD"/>
</dbReference>
<keyword evidence="4 7" id="KW-0812">Transmembrane</keyword>
<comment type="subcellular location">
    <subcellularLocation>
        <location evidence="1">Cell membrane</location>
        <topology evidence="1">Single-pass membrane protein</topology>
    </subcellularLocation>
    <subcellularLocation>
        <location evidence="7">Cell membrane</location>
        <topology evidence="7">Single-pass type II membrane protein</topology>
    </subcellularLocation>
</comment>
<keyword evidence="5 8" id="KW-1133">Transmembrane helix</keyword>
<gene>
    <name evidence="9" type="primary">tolR</name>
</gene>
<keyword evidence="7" id="KW-0653">Protein transport</keyword>
<evidence type="ECO:0000313" key="10">
    <source>
        <dbReference type="Proteomes" id="UP000000562"/>
    </source>
</evidence>
<keyword evidence="7" id="KW-0813">Transport</keyword>
<comment type="similarity">
    <text evidence="2 7">Belongs to the ExbD/TolR family.</text>
</comment>
<dbReference type="EMBL" id="BA000021">
    <property type="protein sequence ID" value="BAC24560.1"/>
    <property type="molecule type" value="Genomic_DNA"/>
</dbReference>
<evidence type="ECO:0000256" key="1">
    <source>
        <dbReference type="ARBA" id="ARBA00004162"/>
    </source>
</evidence>
<dbReference type="eggNOG" id="COG0848">
    <property type="taxonomic scope" value="Bacteria"/>
</dbReference>
<proteinExistence type="inferred from homology"/>
<organism evidence="9 10">
    <name type="scientific">Wigglesworthia glossinidia brevipalpis</name>
    <dbReference type="NCBI Taxonomy" id="36870"/>
    <lineage>
        <taxon>Bacteria</taxon>
        <taxon>Pseudomonadati</taxon>
        <taxon>Pseudomonadota</taxon>
        <taxon>Gammaproteobacteria</taxon>
        <taxon>Enterobacterales</taxon>
        <taxon>Erwiniaceae</taxon>
        <taxon>Wigglesworthia</taxon>
    </lineage>
</organism>
<dbReference type="GO" id="GO:0015031">
    <property type="term" value="P:protein transport"/>
    <property type="evidence" value="ECO:0007669"/>
    <property type="project" value="UniProtKB-KW"/>
</dbReference>
<keyword evidence="10" id="KW-1185">Reference proteome</keyword>
<dbReference type="GO" id="GO:0005886">
    <property type="term" value="C:plasma membrane"/>
    <property type="evidence" value="ECO:0007669"/>
    <property type="project" value="UniProtKB-SubCell"/>
</dbReference>
<dbReference type="STRING" id="36870.gene:10368916"/>